<dbReference type="Proteomes" id="UP000285301">
    <property type="component" value="Unassembled WGS sequence"/>
</dbReference>
<proteinExistence type="predicted"/>
<dbReference type="Pfam" id="PF10300">
    <property type="entry name" value="Iml2-TPR_39"/>
    <property type="match status" value="1"/>
</dbReference>
<organism evidence="1 2">
    <name type="scientific">Dinothrombium tinctorium</name>
    <dbReference type="NCBI Taxonomy" id="1965070"/>
    <lineage>
        <taxon>Eukaryota</taxon>
        <taxon>Metazoa</taxon>
        <taxon>Ecdysozoa</taxon>
        <taxon>Arthropoda</taxon>
        <taxon>Chelicerata</taxon>
        <taxon>Arachnida</taxon>
        <taxon>Acari</taxon>
        <taxon>Acariformes</taxon>
        <taxon>Trombidiformes</taxon>
        <taxon>Prostigmata</taxon>
        <taxon>Anystina</taxon>
        <taxon>Parasitengona</taxon>
        <taxon>Trombidioidea</taxon>
        <taxon>Trombidiidae</taxon>
        <taxon>Dinothrombium</taxon>
    </lineage>
</organism>
<dbReference type="OrthoDB" id="6421628at2759"/>
<dbReference type="AlphaFoldDB" id="A0A443RL87"/>
<dbReference type="Gene3D" id="1.25.40.10">
    <property type="entry name" value="Tetratricopeptide repeat domain"/>
    <property type="match status" value="1"/>
</dbReference>
<dbReference type="InterPro" id="IPR019412">
    <property type="entry name" value="IML2/TPR_39"/>
</dbReference>
<comment type="caution">
    <text evidence="1">The sequence shown here is derived from an EMBL/GenBank/DDBJ whole genome shotgun (WGS) entry which is preliminary data.</text>
</comment>
<name>A0A443RL87_9ACAR</name>
<evidence type="ECO:0000313" key="1">
    <source>
        <dbReference type="EMBL" id="RWS16022.1"/>
    </source>
</evidence>
<dbReference type="InterPro" id="IPR011990">
    <property type="entry name" value="TPR-like_helical_dom_sf"/>
</dbReference>
<dbReference type="PANTHER" id="PTHR31859">
    <property type="entry name" value="TETRATRICOPEPTIDE REPEAT PROTEIN 39 FAMILY MEMBER"/>
    <property type="match status" value="1"/>
</dbReference>
<evidence type="ECO:0000313" key="2">
    <source>
        <dbReference type="Proteomes" id="UP000285301"/>
    </source>
</evidence>
<protein>
    <submittedName>
        <fullName evidence="1">Tetratricopeptide repeat protein 39B-like protein</fullName>
    </submittedName>
</protein>
<accession>A0A443RL87</accession>
<keyword evidence="2" id="KW-1185">Reference proteome</keyword>
<dbReference type="PANTHER" id="PTHR31859:SF9">
    <property type="entry name" value="TETRATRICOPEPTIDE REPEAT PROTEIN 39B"/>
    <property type="match status" value="1"/>
</dbReference>
<sequence>MCATETLALISGLRESNELFDLFYANKFDEVKKRLDMKSKEDLTMLHARGFLSFLYALLASEPMDIARAIEDIEQTLKCCVKKRNQKSLFQNLSSFWWKADVDMFTNNEVFAELIYAECQIMMGLLTFFSDQSLMSLVRAALRVNSSNHSFKICETILNERNSWKSSEIKMQFESGVLNGIGTFNLVVSMLPTKILKLLTFVGFSGDKDLGLAMIKRCTDLKDGVRSRVAALTIQGFRLCEIESEYIDSLVNEYRAKFPSGVFVLFFSAKRHLIKGEINEAKEEFLKCIALQDSWKQVHNICNWDLVWCFALQCDWQNASSRALKLREECDYSRATNEYQFAVFKMMQMEEENRNDLQSVIDMSMRFVIKLKKRLAGKTVPHEKFICTRAAQYVQNGREPIIALMELFYIWNIFSMTSNKESIIKPWLDKVDKKISELKERERRQFDDIAVLLLAKGVLHRNKDDNEVAVKCFQTIIDSEKKIESETYVAPHAALELGITYLKWRKFDQSKAWLEKAKCGYEKFLNESIVNLRVTAALRRLKQLKDEESEKVMHE</sequence>
<gene>
    <name evidence="1" type="ORF">B4U79_13634</name>
</gene>
<dbReference type="SUPFAM" id="SSF48452">
    <property type="entry name" value="TPR-like"/>
    <property type="match status" value="1"/>
</dbReference>
<reference evidence="1 2" key="1">
    <citation type="journal article" date="2018" name="Gigascience">
        <title>Genomes of trombidid mites reveal novel predicted allergens and laterally-transferred genes associated with secondary metabolism.</title>
        <authorList>
            <person name="Dong X."/>
            <person name="Chaisiri K."/>
            <person name="Xia D."/>
            <person name="Armstrong S.D."/>
            <person name="Fang Y."/>
            <person name="Donnelly M.J."/>
            <person name="Kadowaki T."/>
            <person name="McGarry J.W."/>
            <person name="Darby A.C."/>
            <person name="Makepeace B.L."/>
        </authorList>
    </citation>
    <scope>NUCLEOTIDE SEQUENCE [LARGE SCALE GENOMIC DNA]</scope>
    <source>
        <strain evidence="1">UoL-WK</strain>
    </source>
</reference>
<dbReference type="EMBL" id="NCKU01000316">
    <property type="protein sequence ID" value="RWS16022.1"/>
    <property type="molecule type" value="Genomic_DNA"/>
</dbReference>